<reference evidence="3" key="1">
    <citation type="submission" date="2023-06" db="EMBL/GenBank/DDBJ databases">
        <title>Genome-scale phylogeny and comparative genomics of the fungal order Sordariales.</title>
        <authorList>
            <consortium name="Lawrence Berkeley National Laboratory"/>
            <person name="Hensen N."/>
            <person name="Bonometti L."/>
            <person name="Westerberg I."/>
            <person name="Brannstrom I.O."/>
            <person name="Guillou S."/>
            <person name="Cros-Aarteil S."/>
            <person name="Calhoun S."/>
            <person name="Haridas S."/>
            <person name="Kuo A."/>
            <person name="Mondo S."/>
            <person name="Pangilinan J."/>
            <person name="Riley R."/>
            <person name="LaButti K."/>
            <person name="Andreopoulos B."/>
            <person name="Lipzen A."/>
            <person name="Chen C."/>
            <person name="Yanf M."/>
            <person name="Daum C."/>
            <person name="Ng V."/>
            <person name="Clum A."/>
            <person name="Steindorff A."/>
            <person name="Ohm R."/>
            <person name="Martin F."/>
            <person name="Silar P."/>
            <person name="Natvig D."/>
            <person name="Lalanne C."/>
            <person name="Gautier V."/>
            <person name="Ament-velasquez S.L."/>
            <person name="Kruys A."/>
            <person name="Hutchinson M.I."/>
            <person name="Powell A.J."/>
            <person name="Barry K."/>
            <person name="Miller A.N."/>
            <person name="Grigoriev I.V."/>
            <person name="Debuchy R."/>
            <person name="Gladieux P."/>
            <person name="Thoren M.H."/>
            <person name="Johannesson H."/>
        </authorList>
    </citation>
    <scope>NUCLEOTIDE SEQUENCE</scope>
    <source>
        <strain evidence="3">SMH2392-1A</strain>
    </source>
</reference>
<feature type="transmembrane region" description="Helical" evidence="2">
    <location>
        <begin position="88"/>
        <end position="110"/>
    </location>
</feature>
<name>A0AA40DT97_9PEZI</name>
<accession>A0AA40DT97</accession>
<keyword evidence="2" id="KW-0472">Membrane</keyword>
<proteinExistence type="predicted"/>
<feature type="region of interest" description="Disordered" evidence="1">
    <location>
        <begin position="1"/>
        <end position="31"/>
    </location>
</feature>
<gene>
    <name evidence="3" type="ORF">B0T26DRAFT_339315</name>
</gene>
<dbReference type="AlphaFoldDB" id="A0AA40DT97"/>
<comment type="caution">
    <text evidence="3">The sequence shown here is derived from an EMBL/GenBank/DDBJ whole genome shotgun (WGS) entry which is preliminary data.</text>
</comment>
<evidence type="ECO:0000313" key="4">
    <source>
        <dbReference type="Proteomes" id="UP001172101"/>
    </source>
</evidence>
<sequence>MAACYEPPLPRSRTPQGPPRPQPQVPSCAAHSSQPLLSCPLFGAPGIPNQGPSPPPVPVGGIRYYLSWLQILCDRSFSRSSWAMASRWWSGSLLAFLLLALFFFVFAVQWESPPTGTITRVPGGQQKPQFESTLALPVSWRRPFAVRAHQMRFSVVGLLPTFLLLITMQPPLDLVQLGLVAPHRAFAIACFSIGLPERLFSRLRPSGQSSGTSRAARQKKDWSSLLCPFLSPASRVPVVSVGCPIVFACSLPGWPPTFAVLACAGIMHAVEDLGS</sequence>
<keyword evidence="2" id="KW-1133">Transmembrane helix</keyword>
<evidence type="ECO:0000256" key="1">
    <source>
        <dbReference type="SAM" id="MobiDB-lite"/>
    </source>
</evidence>
<dbReference type="EMBL" id="JAUIRO010000005">
    <property type="protein sequence ID" value="KAK0712522.1"/>
    <property type="molecule type" value="Genomic_DNA"/>
</dbReference>
<dbReference type="Proteomes" id="UP001172101">
    <property type="component" value="Unassembled WGS sequence"/>
</dbReference>
<evidence type="ECO:0000256" key="2">
    <source>
        <dbReference type="SAM" id="Phobius"/>
    </source>
</evidence>
<organism evidence="3 4">
    <name type="scientific">Lasiosphaeria miniovina</name>
    <dbReference type="NCBI Taxonomy" id="1954250"/>
    <lineage>
        <taxon>Eukaryota</taxon>
        <taxon>Fungi</taxon>
        <taxon>Dikarya</taxon>
        <taxon>Ascomycota</taxon>
        <taxon>Pezizomycotina</taxon>
        <taxon>Sordariomycetes</taxon>
        <taxon>Sordariomycetidae</taxon>
        <taxon>Sordariales</taxon>
        <taxon>Lasiosphaeriaceae</taxon>
        <taxon>Lasiosphaeria</taxon>
    </lineage>
</organism>
<dbReference type="GeneID" id="85317739"/>
<keyword evidence="2" id="KW-0812">Transmembrane</keyword>
<protein>
    <submittedName>
        <fullName evidence="3">Uncharacterized protein</fullName>
    </submittedName>
</protein>
<evidence type="ECO:0000313" key="3">
    <source>
        <dbReference type="EMBL" id="KAK0712522.1"/>
    </source>
</evidence>
<keyword evidence="4" id="KW-1185">Reference proteome</keyword>
<dbReference type="RefSeq" id="XP_060293845.1">
    <property type="nucleotide sequence ID" value="XM_060434469.1"/>
</dbReference>